<keyword evidence="11 19" id="KW-0460">Magnesium</keyword>
<dbReference type="GO" id="GO:0005886">
    <property type="term" value="C:plasma membrane"/>
    <property type="evidence" value="ECO:0007669"/>
    <property type="project" value="UniProtKB-SubCell"/>
</dbReference>
<evidence type="ECO:0000313" key="20">
    <source>
        <dbReference type="EMBL" id="TKV69738.1"/>
    </source>
</evidence>
<dbReference type="InterPro" id="IPR003805">
    <property type="entry name" value="CobS"/>
</dbReference>
<evidence type="ECO:0000256" key="15">
    <source>
        <dbReference type="ARBA" id="ARBA00032605"/>
    </source>
</evidence>
<evidence type="ECO:0000256" key="19">
    <source>
        <dbReference type="HAMAP-Rule" id="MF_00719"/>
    </source>
</evidence>
<dbReference type="GO" id="GO:0009236">
    <property type="term" value="P:cobalamin biosynthetic process"/>
    <property type="evidence" value="ECO:0007669"/>
    <property type="project" value="UniProtKB-UniRule"/>
</dbReference>
<keyword evidence="13 19" id="KW-0472">Membrane</keyword>
<evidence type="ECO:0000313" key="21">
    <source>
        <dbReference type="Proteomes" id="UP000308488"/>
    </source>
</evidence>
<gene>
    <name evidence="19 20" type="primary">cobS</name>
    <name evidence="20" type="ORF">FDP08_14075</name>
</gene>
<evidence type="ECO:0000256" key="2">
    <source>
        <dbReference type="ARBA" id="ARBA00004651"/>
    </source>
</evidence>
<name>A0A4U6R997_9GAMM</name>
<evidence type="ECO:0000256" key="6">
    <source>
        <dbReference type="ARBA" id="ARBA00015850"/>
    </source>
</evidence>
<comment type="catalytic activity">
    <reaction evidence="18 19">
        <text>alpha-ribazole 5'-phosphate + adenosylcob(III)inamide-GDP = adenosylcob(III)alamin 5'-phosphate + GMP + H(+)</text>
        <dbReference type="Rhea" id="RHEA:23560"/>
        <dbReference type="ChEBI" id="CHEBI:15378"/>
        <dbReference type="ChEBI" id="CHEBI:57918"/>
        <dbReference type="ChEBI" id="CHEBI:58115"/>
        <dbReference type="ChEBI" id="CHEBI:60487"/>
        <dbReference type="ChEBI" id="CHEBI:60493"/>
        <dbReference type="EC" id="2.7.8.26"/>
    </reaction>
</comment>
<feature type="transmembrane region" description="Helical" evidence="19">
    <location>
        <begin position="114"/>
        <end position="134"/>
    </location>
</feature>
<evidence type="ECO:0000256" key="11">
    <source>
        <dbReference type="ARBA" id="ARBA00022842"/>
    </source>
</evidence>
<evidence type="ECO:0000256" key="12">
    <source>
        <dbReference type="ARBA" id="ARBA00022989"/>
    </source>
</evidence>
<comment type="similarity">
    <text evidence="4 19">Belongs to the CobS family.</text>
</comment>
<accession>A0A4U6R997</accession>
<keyword evidence="10 19" id="KW-0812">Transmembrane</keyword>
<keyword evidence="21" id="KW-1185">Reference proteome</keyword>
<keyword evidence="12 19" id="KW-1133">Transmembrane helix</keyword>
<evidence type="ECO:0000256" key="14">
    <source>
        <dbReference type="ARBA" id="ARBA00025228"/>
    </source>
</evidence>
<organism evidence="20 21">
    <name type="scientific">Marinobacter panjinensis</name>
    <dbReference type="NCBI Taxonomy" id="2576384"/>
    <lineage>
        <taxon>Bacteria</taxon>
        <taxon>Pseudomonadati</taxon>
        <taxon>Pseudomonadota</taxon>
        <taxon>Gammaproteobacteria</taxon>
        <taxon>Pseudomonadales</taxon>
        <taxon>Marinobacteraceae</taxon>
        <taxon>Marinobacter</taxon>
    </lineage>
</organism>
<keyword evidence="9 19" id="KW-0808">Transferase</keyword>
<dbReference type="NCBIfam" id="TIGR00317">
    <property type="entry name" value="cobS"/>
    <property type="match status" value="1"/>
</dbReference>
<evidence type="ECO:0000256" key="4">
    <source>
        <dbReference type="ARBA" id="ARBA00010561"/>
    </source>
</evidence>
<protein>
    <recommendedName>
        <fullName evidence="6 19">Adenosylcobinamide-GDP ribazoletransferase</fullName>
        <ecNumber evidence="5 19">2.7.8.26</ecNumber>
    </recommendedName>
    <alternativeName>
        <fullName evidence="16 19">Cobalamin synthase</fullName>
    </alternativeName>
    <alternativeName>
        <fullName evidence="15 19">Cobalamin-5'-phosphate synthase</fullName>
    </alternativeName>
</protein>
<feature type="transmembrane region" description="Helical" evidence="19">
    <location>
        <begin position="140"/>
        <end position="161"/>
    </location>
</feature>
<evidence type="ECO:0000256" key="3">
    <source>
        <dbReference type="ARBA" id="ARBA00004663"/>
    </source>
</evidence>
<comment type="subcellular location">
    <subcellularLocation>
        <location evidence="2 19">Cell membrane</location>
        <topology evidence="2 19">Multi-pass membrane protein</topology>
    </subcellularLocation>
</comment>
<dbReference type="OrthoDB" id="9794626at2"/>
<dbReference type="Proteomes" id="UP000308488">
    <property type="component" value="Unassembled WGS sequence"/>
</dbReference>
<evidence type="ECO:0000256" key="10">
    <source>
        <dbReference type="ARBA" id="ARBA00022692"/>
    </source>
</evidence>
<feature type="transmembrane region" description="Helical" evidence="19">
    <location>
        <begin position="182"/>
        <end position="199"/>
    </location>
</feature>
<dbReference type="AlphaFoldDB" id="A0A4U6R997"/>
<evidence type="ECO:0000256" key="17">
    <source>
        <dbReference type="ARBA" id="ARBA00048623"/>
    </source>
</evidence>
<evidence type="ECO:0000256" key="16">
    <source>
        <dbReference type="ARBA" id="ARBA00032853"/>
    </source>
</evidence>
<comment type="pathway">
    <text evidence="3 19">Cofactor biosynthesis; adenosylcobalamin biosynthesis; adenosylcobalamin from cob(II)yrinate a,c-diamide: step 7/7.</text>
</comment>
<sequence length="254" mass="27482">MKPIIDREWQALWLAIGFLTRIPMMVRIDYSPRLMNQCSVYFPLVGLLLGAIYAALYVALVQLWSPLVCLVLITGFHLWITGAFHEDGLADSVDALGGGYSVEARLRIMKDSRIGTYGTVALVVALGLKVALLADVQPVWLGLLLAPMVARLAPLLIMGYLPYVTDPDKSRSKPVAEDFSRTRLAIAAGFTALALLFLIGFQPGVWLWSLVATGGVATVWGLYIRQQLGGYTGDTLGASVVFAELVLLLGLACG</sequence>
<comment type="caution">
    <text evidence="20">The sequence shown here is derived from an EMBL/GenBank/DDBJ whole genome shotgun (WGS) entry which is preliminary data.</text>
</comment>
<comment type="cofactor">
    <cofactor evidence="1 19">
        <name>Mg(2+)</name>
        <dbReference type="ChEBI" id="CHEBI:18420"/>
    </cofactor>
</comment>
<feature type="transmembrane region" description="Helical" evidence="19">
    <location>
        <begin position="40"/>
        <end position="58"/>
    </location>
</feature>
<evidence type="ECO:0000256" key="8">
    <source>
        <dbReference type="ARBA" id="ARBA00022573"/>
    </source>
</evidence>
<comment type="function">
    <text evidence="14 19">Joins adenosylcobinamide-GDP and alpha-ribazole to generate adenosylcobalamin (Ado-cobalamin). Also synthesizes adenosylcobalamin 5'-phosphate from adenosylcobinamide-GDP and alpha-ribazole 5'-phosphate.</text>
</comment>
<dbReference type="RefSeq" id="WP_137437343.1">
    <property type="nucleotide sequence ID" value="NZ_SZYH01000001.1"/>
</dbReference>
<dbReference type="EC" id="2.7.8.26" evidence="5 19"/>
<dbReference type="EMBL" id="SZYH01000001">
    <property type="protein sequence ID" value="TKV69738.1"/>
    <property type="molecule type" value="Genomic_DNA"/>
</dbReference>
<dbReference type="UniPathway" id="UPA00148">
    <property type="reaction ID" value="UER00238"/>
</dbReference>
<dbReference type="PANTHER" id="PTHR34148:SF1">
    <property type="entry name" value="ADENOSYLCOBINAMIDE-GDP RIBAZOLETRANSFERASE"/>
    <property type="match status" value="1"/>
</dbReference>
<evidence type="ECO:0000256" key="9">
    <source>
        <dbReference type="ARBA" id="ARBA00022679"/>
    </source>
</evidence>
<evidence type="ECO:0000256" key="18">
    <source>
        <dbReference type="ARBA" id="ARBA00049504"/>
    </source>
</evidence>
<evidence type="ECO:0000256" key="13">
    <source>
        <dbReference type="ARBA" id="ARBA00023136"/>
    </source>
</evidence>
<reference evidence="20 21" key="1">
    <citation type="submission" date="2019-05" db="EMBL/GenBank/DDBJ databases">
        <title>Marinobacter panjinensis sp. nov., a moderately halophilic bacterium isolated from sea tidal flat environment.</title>
        <authorList>
            <person name="Yang W."/>
            <person name="An M."/>
            <person name="He W."/>
            <person name="Luo X."/>
            <person name="Zhu L."/>
            <person name="Chen G."/>
            <person name="Zhang Y."/>
            <person name="Wang Y."/>
        </authorList>
    </citation>
    <scope>NUCLEOTIDE SEQUENCE [LARGE SCALE GENOMIC DNA]</scope>
    <source>
        <strain evidence="20 21">PJ-16</strain>
    </source>
</reference>
<feature type="transmembrane region" description="Helical" evidence="19">
    <location>
        <begin position="205"/>
        <end position="223"/>
    </location>
</feature>
<proteinExistence type="inferred from homology"/>
<dbReference type="HAMAP" id="MF_00719">
    <property type="entry name" value="CobS"/>
    <property type="match status" value="1"/>
</dbReference>
<evidence type="ECO:0000256" key="7">
    <source>
        <dbReference type="ARBA" id="ARBA00022475"/>
    </source>
</evidence>
<keyword evidence="8 19" id="KW-0169">Cobalamin biosynthesis</keyword>
<evidence type="ECO:0000256" key="1">
    <source>
        <dbReference type="ARBA" id="ARBA00001946"/>
    </source>
</evidence>
<dbReference type="GO" id="GO:0008818">
    <property type="term" value="F:cobalamin 5'-phosphate synthase activity"/>
    <property type="evidence" value="ECO:0007669"/>
    <property type="project" value="UniProtKB-UniRule"/>
</dbReference>
<dbReference type="PANTHER" id="PTHR34148">
    <property type="entry name" value="ADENOSYLCOBINAMIDE-GDP RIBAZOLETRANSFERASE"/>
    <property type="match status" value="1"/>
</dbReference>
<dbReference type="GO" id="GO:0051073">
    <property type="term" value="F:adenosylcobinamide-GDP ribazoletransferase activity"/>
    <property type="evidence" value="ECO:0007669"/>
    <property type="project" value="UniProtKB-UniRule"/>
</dbReference>
<feature type="transmembrane region" description="Helical" evidence="19">
    <location>
        <begin position="64"/>
        <end position="84"/>
    </location>
</feature>
<dbReference type="Pfam" id="PF02654">
    <property type="entry name" value="CobS"/>
    <property type="match status" value="1"/>
</dbReference>
<feature type="transmembrane region" description="Helical" evidence="19">
    <location>
        <begin position="235"/>
        <end position="252"/>
    </location>
</feature>
<evidence type="ECO:0000256" key="5">
    <source>
        <dbReference type="ARBA" id="ARBA00013200"/>
    </source>
</evidence>
<keyword evidence="7 19" id="KW-1003">Cell membrane</keyword>
<comment type="catalytic activity">
    <reaction evidence="17 19">
        <text>alpha-ribazole + adenosylcob(III)inamide-GDP = adenosylcob(III)alamin + GMP + H(+)</text>
        <dbReference type="Rhea" id="RHEA:16049"/>
        <dbReference type="ChEBI" id="CHEBI:10329"/>
        <dbReference type="ChEBI" id="CHEBI:15378"/>
        <dbReference type="ChEBI" id="CHEBI:18408"/>
        <dbReference type="ChEBI" id="CHEBI:58115"/>
        <dbReference type="ChEBI" id="CHEBI:60487"/>
        <dbReference type="EC" id="2.7.8.26"/>
    </reaction>
</comment>